<keyword evidence="2" id="KW-0479">Metal-binding</keyword>
<proteinExistence type="inferred from homology"/>
<dbReference type="PANTHER" id="PTHR43048:SF3">
    <property type="entry name" value="METHYLMALONYL-COA EPIMERASE, MITOCHONDRIAL"/>
    <property type="match status" value="1"/>
</dbReference>
<dbReference type="NCBIfam" id="TIGR03081">
    <property type="entry name" value="metmalonyl_epim"/>
    <property type="match status" value="1"/>
</dbReference>
<dbReference type="CDD" id="cd07249">
    <property type="entry name" value="MMCE"/>
    <property type="match status" value="1"/>
</dbReference>
<reference evidence="4 5" key="1">
    <citation type="submission" date="2021-03" db="EMBL/GenBank/DDBJ databases">
        <title>Genomic Encyclopedia of Type Strains, Phase IV (KMG-IV): sequencing the most valuable type-strain genomes for metagenomic binning, comparative biology and taxonomic classification.</title>
        <authorList>
            <person name="Goeker M."/>
        </authorList>
    </citation>
    <scope>NUCLEOTIDE SEQUENCE [LARGE SCALE GENOMIC DNA]</scope>
    <source>
        <strain evidence="4 5">DSM 24738</strain>
    </source>
</reference>
<dbReference type="Proteomes" id="UP001519343">
    <property type="component" value="Unassembled WGS sequence"/>
</dbReference>
<evidence type="ECO:0000256" key="2">
    <source>
        <dbReference type="ARBA" id="ARBA00022723"/>
    </source>
</evidence>
<dbReference type="InterPro" id="IPR017515">
    <property type="entry name" value="MeMalonyl-CoA_epimerase"/>
</dbReference>
<sequence>MAITPPKKISHVGIAVKNLEETLPFYTDVLGLTLEGYETVESEMVRVAFLTIGETRLELLEATSSESPIAKFIEKKGEGIHHIAFQIEEISDQLQTLKSQEIRLIHEVPKDGAHHSLVAFLHPKSSHGVLVELCEPQTKQNER</sequence>
<dbReference type="EMBL" id="JAGGKT010000011">
    <property type="protein sequence ID" value="MBP1933542.1"/>
    <property type="molecule type" value="Genomic_DNA"/>
</dbReference>
<evidence type="ECO:0000313" key="4">
    <source>
        <dbReference type="EMBL" id="MBP1933542.1"/>
    </source>
</evidence>
<dbReference type="Pfam" id="PF13669">
    <property type="entry name" value="Glyoxalase_4"/>
    <property type="match status" value="1"/>
</dbReference>
<dbReference type="SUPFAM" id="SSF54593">
    <property type="entry name" value="Glyoxalase/Bleomycin resistance protein/Dihydroxybiphenyl dioxygenase"/>
    <property type="match status" value="1"/>
</dbReference>
<comment type="similarity">
    <text evidence="1">Belongs to the methylmalonyl-CoA epimerase family.</text>
</comment>
<name>A0ABS4GTE2_9BACL</name>
<keyword evidence="5" id="KW-1185">Reference proteome</keyword>
<dbReference type="Gene3D" id="3.10.180.10">
    <property type="entry name" value="2,3-Dihydroxybiphenyl 1,2-Dioxygenase, domain 1"/>
    <property type="match status" value="1"/>
</dbReference>
<evidence type="ECO:0000259" key="3">
    <source>
        <dbReference type="PROSITE" id="PS51819"/>
    </source>
</evidence>
<organism evidence="4 5">
    <name type="scientific">Ammoniphilus resinae</name>
    <dbReference type="NCBI Taxonomy" id="861532"/>
    <lineage>
        <taxon>Bacteria</taxon>
        <taxon>Bacillati</taxon>
        <taxon>Bacillota</taxon>
        <taxon>Bacilli</taxon>
        <taxon>Bacillales</taxon>
        <taxon>Paenibacillaceae</taxon>
        <taxon>Aneurinibacillus group</taxon>
        <taxon>Ammoniphilus</taxon>
    </lineage>
</organism>
<dbReference type="InterPro" id="IPR037523">
    <property type="entry name" value="VOC_core"/>
</dbReference>
<evidence type="ECO:0000313" key="5">
    <source>
        <dbReference type="Proteomes" id="UP001519343"/>
    </source>
</evidence>
<evidence type="ECO:0000256" key="1">
    <source>
        <dbReference type="ARBA" id="ARBA00009308"/>
    </source>
</evidence>
<gene>
    <name evidence="4" type="ORF">J2Z37_003555</name>
</gene>
<comment type="caution">
    <text evidence="4">The sequence shown here is derived from an EMBL/GenBank/DDBJ whole genome shotgun (WGS) entry which is preliminary data.</text>
</comment>
<protein>
    <submittedName>
        <fullName evidence="4">Methylmalonyl-CoA epimerase</fullName>
    </submittedName>
</protein>
<dbReference type="InterPro" id="IPR029068">
    <property type="entry name" value="Glyas_Bleomycin-R_OHBP_Dase"/>
</dbReference>
<dbReference type="PANTHER" id="PTHR43048">
    <property type="entry name" value="METHYLMALONYL-COA EPIMERASE"/>
    <property type="match status" value="1"/>
</dbReference>
<dbReference type="InterPro" id="IPR051785">
    <property type="entry name" value="MMCE/EMCE_epimerase"/>
</dbReference>
<feature type="domain" description="VOC" evidence="3">
    <location>
        <begin position="8"/>
        <end position="136"/>
    </location>
</feature>
<dbReference type="PROSITE" id="PS51819">
    <property type="entry name" value="VOC"/>
    <property type="match status" value="1"/>
</dbReference>
<accession>A0ABS4GTE2</accession>